<dbReference type="InterPro" id="IPR050624">
    <property type="entry name" value="HTH-type_Tx_Regulator"/>
</dbReference>
<dbReference type="SUPFAM" id="SSF46689">
    <property type="entry name" value="Homeodomain-like"/>
    <property type="match status" value="1"/>
</dbReference>
<sequence>MISNMNFMVNNREKIADVAFALSLEKGFDNVSMKEIQKESGLGAGSIYYHFENKNEILVYITNKYYMNILNQLKKSIKNFDGSFIEKMRFILNFRVNSNLKEKSKIYISGSEFSQKDYYMLITSIYHHYPEVRDMIT</sequence>
<dbReference type="InterPro" id="IPR009057">
    <property type="entry name" value="Homeodomain-like_sf"/>
</dbReference>
<evidence type="ECO:0000256" key="1">
    <source>
        <dbReference type="ARBA" id="ARBA00023125"/>
    </source>
</evidence>
<dbReference type="PRINTS" id="PR00455">
    <property type="entry name" value="HTHTETR"/>
</dbReference>
<dbReference type="GO" id="GO:0003677">
    <property type="term" value="F:DNA binding"/>
    <property type="evidence" value="ECO:0007669"/>
    <property type="project" value="UniProtKB-KW"/>
</dbReference>
<accession>A0A644TWK0</accession>
<dbReference type="Pfam" id="PF00440">
    <property type="entry name" value="TetR_N"/>
    <property type="match status" value="1"/>
</dbReference>
<dbReference type="AlphaFoldDB" id="A0A644TWK0"/>
<dbReference type="PANTHER" id="PTHR43479:SF11">
    <property type="entry name" value="ACREF_ENVCD OPERON REPRESSOR-RELATED"/>
    <property type="match status" value="1"/>
</dbReference>
<dbReference type="InterPro" id="IPR023772">
    <property type="entry name" value="DNA-bd_HTH_TetR-type_CS"/>
</dbReference>
<keyword evidence="1" id="KW-0238">DNA-binding</keyword>
<evidence type="ECO:0000259" key="2">
    <source>
        <dbReference type="PROSITE" id="PS50977"/>
    </source>
</evidence>
<organism evidence="3">
    <name type="scientific">bioreactor metagenome</name>
    <dbReference type="NCBI Taxonomy" id="1076179"/>
    <lineage>
        <taxon>unclassified sequences</taxon>
        <taxon>metagenomes</taxon>
        <taxon>ecological metagenomes</taxon>
    </lineage>
</organism>
<comment type="caution">
    <text evidence="3">The sequence shown here is derived from an EMBL/GenBank/DDBJ whole genome shotgun (WGS) entry which is preliminary data.</text>
</comment>
<dbReference type="PROSITE" id="PS01081">
    <property type="entry name" value="HTH_TETR_1"/>
    <property type="match status" value="1"/>
</dbReference>
<dbReference type="PROSITE" id="PS50977">
    <property type="entry name" value="HTH_TETR_2"/>
    <property type="match status" value="1"/>
</dbReference>
<protein>
    <recommendedName>
        <fullName evidence="2">HTH tetR-type domain-containing protein</fullName>
    </recommendedName>
</protein>
<dbReference type="EMBL" id="VSSQ01000058">
    <property type="protein sequence ID" value="MPL71315.1"/>
    <property type="molecule type" value="Genomic_DNA"/>
</dbReference>
<proteinExistence type="predicted"/>
<dbReference type="Gene3D" id="1.10.357.10">
    <property type="entry name" value="Tetracycline Repressor, domain 2"/>
    <property type="match status" value="1"/>
</dbReference>
<name>A0A644TWK0_9ZZZZ</name>
<dbReference type="PANTHER" id="PTHR43479">
    <property type="entry name" value="ACREF/ENVCD OPERON REPRESSOR-RELATED"/>
    <property type="match status" value="1"/>
</dbReference>
<reference evidence="3" key="1">
    <citation type="submission" date="2019-08" db="EMBL/GenBank/DDBJ databases">
        <authorList>
            <person name="Kucharzyk K."/>
            <person name="Murdoch R.W."/>
            <person name="Higgins S."/>
            <person name="Loffler F."/>
        </authorList>
    </citation>
    <scope>NUCLEOTIDE SEQUENCE</scope>
</reference>
<evidence type="ECO:0000313" key="3">
    <source>
        <dbReference type="EMBL" id="MPL71315.1"/>
    </source>
</evidence>
<feature type="domain" description="HTH tetR-type" evidence="2">
    <location>
        <begin position="9"/>
        <end position="69"/>
    </location>
</feature>
<dbReference type="InterPro" id="IPR001647">
    <property type="entry name" value="HTH_TetR"/>
</dbReference>
<gene>
    <name evidence="3" type="ORF">SDC9_17090</name>
</gene>